<evidence type="ECO:0000313" key="4">
    <source>
        <dbReference type="EMBL" id="GGM73782.1"/>
    </source>
</evidence>
<dbReference type="Pfam" id="PF12697">
    <property type="entry name" value="Abhydrolase_6"/>
    <property type="match status" value="1"/>
</dbReference>
<comment type="caution">
    <text evidence="4">The sequence shown here is derived from an EMBL/GenBank/DDBJ whole genome shotgun (WGS) entry which is preliminary data.</text>
</comment>
<dbReference type="PANTHER" id="PTHR22946:SF9">
    <property type="entry name" value="POLYKETIDE TRANSFERASE AF380"/>
    <property type="match status" value="1"/>
</dbReference>
<comment type="similarity">
    <text evidence="2">Belongs to the AB hydrolase superfamily. FUS2 hydrolase family.</text>
</comment>
<organism evidence="4 5">
    <name type="scientific">Dactylosporangium sucinum</name>
    <dbReference type="NCBI Taxonomy" id="1424081"/>
    <lineage>
        <taxon>Bacteria</taxon>
        <taxon>Bacillati</taxon>
        <taxon>Actinomycetota</taxon>
        <taxon>Actinomycetes</taxon>
        <taxon>Micromonosporales</taxon>
        <taxon>Micromonosporaceae</taxon>
        <taxon>Dactylosporangium</taxon>
    </lineage>
</organism>
<dbReference type="InterPro" id="IPR029058">
    <property type="entry name" value="AB_hydrolase_fold"/>
</dbReference>
<evidence type="ECO:0000256" key="2">
    <source>
        <dbReference type="ARBA" id="ARBA00038115"/>
    </source>
</evidence>
<proteinExistence type="inferred from homology"/>
<evidence type="ECO:0000256" key="1">
    <source>
        <dbReference type="ARBA" id="ARBA00022801"/>
    </source>
</evidence>
<evidence type="ECO:0000313" key="5">
    <source>
        <dbReference type="Proteomes" id="UP000642070"/>
    </source>
</evidence>
<dbReference type="PANTHER" id="PTHR22946">
    <property type="entry name" value="DIENELACTONE HYDROLASE DOMAIN-CONTAINING PROTEIN-RELATED"/>
    <property type="match status" value="1"/>
</dbReference>
<keyword evidence="5" id="KW-1185">Reference proteome</keyword>
<dbReference type="SUPFAM" id="SSF53474">
    <property type="entry name" value="alpha/beta-Hydrolases"/>
    <property type="match status" value="1"/>
</dbReference>
<dbReference type="Proteomes" id="UP000642070">
    <property type="component" value="Unassembled WGS sequence"/>
</dbReference>
<reference evidence="4" key="2">
    <citation type="submission" date="2020-09" db="EMBL/GenBank/DDBJ databases">
        <authorList>
            <person name="Sun Q."/>
            <person name="Ohkuma M."/>
        </authorList>
    </citation>
    <scope>NUCLEOTIDE SEQUENCE</scope>
    <source>
        <strain evidence="4">JCM 19831</strain>
    </source>
</reference>
<dbReference type="Gene3D" id="3.40.50.1820">
    <property type="entry name" value="alpha/beta hydrolase"/>
    <property type="match status" value="1"/>
</dbReference>
<name>A0A917X5S5_9ACTN</name>
<protein>
    <recommendedName>
        <fullName evidence="3">AB hydrolase-1 domain-containing protein</fullName>
    </recommendedName>
</protein>
<dbReference type="InterPro" id="IPR000073">
    <property type="entry name" value="AB_hydrolase_1"/>
</dbReference>
<dbReference type="AlphaFoldDB" id="A0A917X5S5"/>
<reference evidence="4" key="1">
    <citation type="journal article" date="2014" name="Int. J. Syst. Evol. Microbiol.">
        <title>Complete genome sequence of Corynebacterium casei LMG S-19264T (=DSM 44701T), isolated from a smear-ripened cheese.</title>
        <authorList>
            <consortium name="US DOE Joint Genome Institute (JGI-PGF)"/>
            <person name="Walter F."/>
            <person name="Albersmeier A."/>
            <person name="Kalinowski J."/>
            <person name="Ruckert C."/>
        </authorList>
    </citation>
    <scope>NUCLEOTIDE SEQUENCE</scope>
    <source>
        <strain evidence="4">JCM 19831</strain>
    </source>
</reference>
<evidence type="ECO:0000259" key="3">
    <source>
        <dbReference type="Pfam" id="PF12697"/>
    </source>
</evidence>
<dbReference type="GO" id="GO:0052689">
    <property type="term" value="F:carboxylic ester hydrolase activity"/>
    <property type="evidence" value="ECO:0007669"/>
    <property type="project" value="UniProtKB-ARBA"/>
</dbReference>
<keyword evidence="1" id="KW-0378">Hydrolase</keyword>
<dbReference type="RefSeq" id="WP_229836770.1">
    <property type="nucleotide sequence ID" value="NZ_BMPI01000067.1"/>
</dbReference>
<sequence>MIDRWMADPDPALLPPARTPEVRLESHGETLLGVLHVPAGPGPHPVVVLLHGFPGNERNFDLAQALRRAGYATLVFHYRGSWGVGGAYGWRTVLADAAHVTRIVREKPPTEDLDPGRVAVVGHSLGGFAALHTAAGDPAVRAVVSIAGFDFGGAARRGLADPAAREALRTMFGEDLLPLRGTSAGQLLAEAETNADAFALAGLGPRLANRPVLLVAAADDTVAPPALHHEPLVAAYQGAEHVVLPDDHVLSGHRLALTRAVVDFLDRNL</sequence>
<dbReference type="EMBL" id="BMPI01000067">
    <property type="protein sequence ID" value="GGM73782.1"/>
    <property type="molecule type" value="Genomic_DNA"/>
</dbReference>
<gene>
    <name evidence="4" type="ORF">GCM10007977_089150</name>
</gene>
<accession>A0A917X5S5</accession>
<dbReference type="InterPro" id="IPR050261">
    <property type="entry name" value="FrsA_esterase"/>
</dbReference>
<feature type="domain" description="AB hydrolase-1" evidence="3">
    <location>
        <begin position="47"/>
        <end position="249"/>
    </location>
</feature>